<proteinExistence type="predicted"/>
<dbReference type="PANTHER" id="PTHR45958:SF15">
    <property type="entry name" value="RING-TYPE E3 UBIQUITIN TRANSFERASE"/>
    <property type="match status" value="1"/>
</dbReference>
<dbReference type="InterPro" id="IPR011989">
    <property type="entry name" value="ARM-like"/>
</dbReference>
<evidence type="ECO:0000313" key="1">
    <source>
        <dbReference type="EMBL" id="TQD88547.1"/>
    </source>
</evidence>
<comment type="caution">
    <text evidence="1">The sequence shown here is derived from an EMBL/GenBank/DDBJ whole genome shotgun (WGS) entry which is preliminary data.</text>
</comment>
<evidence type="ECO:0000313" key="2">
    <source>
        <dbReference type="Proteomes" id="UP000315295"/>
    </source>
</evidence>
<dbReference type="InterPro" id="IPR052608">
    <property type="entry name" value="U-box_domain_protein"/>
</dbReference>
<organism evidence="1 2">
    <name type="scientific">Malus baccata</name>
    <name type="common">Siberian crab apple</name>
    <name type="synonym">Pyrus baccata</name>
    <dbReference type="NCBI Taxonomy" id="106549"/>
    <lineage>
        <taxon>Eukaryota</taxon>
        <taxon>Viridiplantae</taxon>
        <taxon>Streptophyta</taxon>
        <taxon>Embryophyta</taxon>
        <taxon>Tracheophyta</taxon>
        <taxon>Spermatophyta</taxon>
        <taxon>Magnoliopsida</taxon>
        <taxon>eudicotyledons</taxon>
        <taxon>Gunneridae</taxon>
        <taxon>Pentapetalae</taxon>
        <taxon>rosids</taxon>
        <taxon>fabids</taxon>
        <taxon>Rosales</taxon>
        <taxon>Rosaceae</taxon>
        <taxon>Amygdaloideae</taxon>
        <taxon>Maleae</taxon>
        <taxon>Malus</taxon>
    </lineage>
</organism>
<protein>
    <submittedName>
        <fullName evidence="1">Uncharacterized protein</fullName>
    </submittedName>
</protein>
<accession>A0A540LPY4</accession>
<name>A0A540LPY4_MALBA</name>
<dbReference type="Gene3D" id="1.25.10.10">
    <property type="entry name" value="Leucine-rich Repeat Variant"/>
    <property type="match status" value="1"/>
</dbReference>
<keyword evidence="2" id="KW-1185">Reference proteome</keyword>
<dbReference type="EMBL" id="VIEB01000507">
    <property type="protein sequence ID" value="TQD88547.1"/>
    <property type="molecule type" value="Genomic_DNA"/>
</dbReference>
<dbReference type="PANTHER" id="PTHR45958">
    <property type="entry name" value="RING-TYPE E3 UBIQUITIN TRANSFERASE"/>
    <property type="match status" value="1"/>
</dbReference>
<reference evidence="1 2" key="1">
    <citation type="journal article" date="2019" name="G3 (Bethesda)">
        <title>Sequencing of a Wild Apple (Malus baccata) Genome Unravels the Differences Between Cultivated and Wild Apple Species Regarding Disease Resistance and Cold Tolerance.</title>
        <authorList>
            <person name="Chen X."/>
        </authorList>
    </citation>
    <scope>NUCLEOTIDE SEQUENCE [LARGE SCALE GENOMIC DNA]</scope>
    <source>
        <strain evidence="2">cv. Shandingzi</strain>
        <tissue evidence="1">Leaves</tissue>
    </source>
</reference>
<sequence>MLSARWYLQCDFVRLLSGEVYETAIEAIQTLSTLVVKASPQRGASVLHEADAIKPMLEILSWGTDSLQEDALSLLEKVSCRRKWLMCMDQQLD</sequence>
<dbReference type="Proteomes" id="UP000315295">
    <property type="component" value="Unassembled WGS sequence"/>
</dbReference>
<dbReference type="AlphaFoldDB" id="A0A540LPY4"/>
<gene>
    <name evidence="1" type="ORF">C1H46_025866</name>
</gene>